<dbReference type="PROSITE" id="PS01124">
    <property type="entry name" value="HTH_ARAC_FAMILY_2"/>
    <property type="match status" value="1"/>
</dbReference>
<evidence type="ECO:0000313" key="7">
    <source>
        <dbReference type="Proteomes" id="UP000198309"/>
    </source>
</evidence>
<dbReference type="SMART" id="SM00342">
    <property type="entry name" value="HTH_ARAC"/>
    <property type="match status" value="1"/>
</dbReference>
<evidence type="ECO:0000256" key="3">
    <source>
        <dbReference type="ARBA" id="ARBA00023163"/>
    </source>
</evidence>
<evidence type="ECO:0000259" key="4">
    <source>
        <dbReference type="PROSITE" id="PS01124"/>
    </source>
</evidence>
<name>A0A239M2Q4_9PSED</name>
<dbReference type="AlphaFoldDB" id="A0A239M2Q4"/>
<sequence>MDSIRGTAFLKFGELVTERGASVRDFLAPHRIGLDVVGSFDKHFPYKSLVQIFEGSARALELPHFGLELATRQGFALAGPLQHLAHSAPTVGDALVAVIRYMSIYSPSILYRLERRPGQALLYFDNALPSNIQTPQIVEKSVLHGKLLVSEVSGASWTPKAVMFRHQAVGEMETYREYFGCPVLFGQDHNALVMPAEVLQRACLHHDAILHSIVRFYLETYSDANDDLREKVARKIRILLPNHRCSLEQVAHALGLHPRTLQRRLAADGIDFEEHLDRIRRRQAQQMLRRTNLGVAQIASELGYRRTTSFCRAHQRWFDMTPLEHRRLHGDPGIIMPETTD</sequence>
<evidence type="ECO:0000256" key="2">
    <source>
        <dbReference type="ARBA" id="ARBA00023125"/>
    </source>
</evidence>
<dbReference type="Pfam" id="PF12625">
    <property type="entry name" value="Arabinose_bd"/>
    <property type="match status" value="1"/>
</dbReference>
<dbReference type="GO" id="GO:0005829">
    <property type="term" value="C:cytosol"/>
    <property type="evidence" value="ECO:0007669"/>
    <property type="project" value="TreeGrafter"/>
</dbReference>
<dbReference type="InterPro" id="IPR009057">
    <property type="entry name" value="Homeodomain-like_sf"/>
</dbReference>
<feature type="domain" description="HTH araC/xylS-type" evidence="4">
    <location>
        <begin position="230"/>
        <end position="328"/>
    </location>
</feature>
<dbReference type="EMBL" id="FZPC01000023">
    <property type="protein sequence ID" value="SNT36870.1"/>
    <property type="molecule type" value="Genomic_DNA"/>
</dbReference>
<dbReference type="EMBL" id="FNEC01000016">
    <property type="protein sequence ID" value="SDJ39573.1"/>
    <property type="molecule type" value="Genomic_DNA"/>
</dbReference>
<dbReference type="RefSeq" id="WP_089393322.1">
    <property type="nucleotide sequence ID" value="NZ_FNEC01000016.1"/>
</dbReference>
<keyword evidence="7" id="KW-1185">Reference proteome</keyword>
<evidence type="ECO:0000313" key="8">
    <source>
        <dbReference type="Proteomes" id="UP000199693"/>
    </source>
</evidence>
<dbReference type="PANTHER" id="PTHR47894">
    <property type="entry name" value="HTH-TYPE TRANSCRIPTIONAL REGULATOR GADX"/>
    <property type="match status" value="1"/>
</dbReference>
<organism evidence="5 8">
    <name type="scientific">Pseudomonas delhiensis</name>
    <dbReference type="NCBI Taxonomy" id="366289"/>
    <lineage>
        <taxon>Bacteria</taxon>
        <taxon>Pseudomonadati</taxon>
        <taxon>Pseudomonadota</taxon>
        <taxon>Gammaproteobacteria</taxon>
        <taxon>Pseudomonadales</taxon>
        <taxon>Pseudomonadaceae</taxon>
        <taxon>Pseudomonas</taxon>
    </lineage>
</organism>
<keyword evidence="1" id="KW-0805">Transcription regulation</keyword>
<dbReference type="Gene3D" id="1.10.10.60">
    <property type="entry name" value="Homeodomain-like"/>
    <property type="match status" value="1"/>
</dbReference>
<evidence type="ECO:0000313" key="6">
    <source>
        <dbReference type="EMBL" id="SNT36870.1"/>
    </source>
</evidence>
<dbReference type="Proteomes" id="UP000198309">
    <property type="component" value="Unassembled WGS sequence"/>
</dbReference>
<keyword evidence="2 5" id="KW-0238">DNA-binding</keyword>
<reference evidence="5 8" key="1">
    <citation type="submission" date="2016-10" db="EMBL/GenBank/DDBJ databases">
        <authorList>
            <person name="de Groot N.N."/>
        </authorList>
    </citation>
    <scope>NUCLEOTIDE SEQUENCE [LARGE SCALE GENOMIC DNA]</scope>
    <source>
        <strain evidence="5 8">CCM 7361</strain>
    </source>
</reference>
<evidence type="ECO:0000313" key="5">
    <source>
        <dbReference type="EMBL" id="SDJ39573.1"/>
    </source>
</evidence>
<dbReference type="Proteomes" id="UP000199693">
    <property type="component" value="Unassembled WGS sequence"/>
</dbReference>
<proteinExistence type="predicted"/>
<dbReference type="PANTHER" id="PTHR47894:SF4">
    <property type="entry name" value="HTH-TYPE TRANSCRIPTIONAL REGULATOR GADX"/>
    <property type="match status" value="1"/>
</dbReference>
<dbReference type="InterPro" id="IPR032687">
    <property type="entry name" value="AraC-type_N"/>
</dbReference>
<keyword evidence="3" id="KW-0804">Transcription</keyword>
<gene>
    <name evidence="5" type="ORF">SAMN05216189_101674</name>
    <name evidence="6" type="ORF">SAMN06295949_12374</name>
</gene>
<dbReference type="SUPFAM" id="SSF46689">
    <property type="entry name" value="Homeodomain-like"/>
    <property type="match status" value="1"/>
</dbReference>
<dbReference type="Pfam" id="PF12833">
    <property type="entry name" value="HTH_18"/>
    <property type="match status" value="1"/>
</dbReference>
<evidence type="ECO:0000256" key="1">
    <source>
        <dbReference type="ARBA" id="ARBA00023015"/>
    </source>
</evidence>
<accession>A0A239M2Q4</accession>
<dbReference type="InterPro" id="IPR018060">
    <property type="entry name" value="HTH_AraC"/>
</dbReference>
<protein>
    <submittedName>
        <fullName evidence="5">AraC-type DNA-binding protein</fullName>
    </submittedName>
</protein>
<reference evidence="6 7" key="2">
    <citation type="submission" date="2017-06" db="EMBL/GenBank/DDBJ databases">
        <authorList>
            <person name="Varghese N."/>
            <person name="Submissions S."/>
        </authorList>
    </citation>
    <scope>NUCLEOTIDE SEQUENCE [LARGE SCALE GENOMIC DNA]</scope>
    <source>
        <strain evidence="6 7">RLD-1</strain>
    </source>
</reference>
<dbReference type="GO" id="GO:0000976">
    <property type="term" value="F:transcription cis-regulatory region binding"/>
    <property type="evidence" value="ECO:0007669"/>
    <property type="project" value="TreeGrafter"/>
</dbReference>
<dbReference type="GO" id="GO:0003700">
    <property type="term" value="F:DNA-binding transcription factor activity"/>
    <property type="evidence" value="ECO:0007669"/>
    <property type="project" value="InterPro"/>
</dbReference>